<gene>
    <name evidence="1" type="ORF">DAMNIGENAA_34740</name>
</gene>
<sequence length="178" mass="20257">MKIKRDWRLMMSNLIVPLIILNLCMTIPLKSVAVAAEDVKGRMGRIQWMSGDEDEGQGLLPGNLLGDIQVSEPTRSFLDELYKRHSSEFTRIIQDNPQLVWDAMDVVLDALPALKAMPKNGGRLYVDKNIYARASGLVDRCEDLSTPELAKDLKKLRLFVEMRIKEVDSDRIMIDLQN</sequence>
<keyword evidence="2" id="KW-1185">Reference proteome</keyword>
<dbReference type="AlphaFoldDB" id="A0A9W6FW87"/>
<evidence type="ECO:0000313" key="2">
    <source>
        <dbReference type="Proteomes" id="UP001144372"/>
    </source>
</evidence>
<dbReference type="RefSeq" id="WP_281796199.1">
    <property type="nucleotide sequence ID" value="NZ_BSDR01000001.1"/>
</dbReference>
<protein>
    <submittedName>
        <fullName evidence="1">Uncharacterized protein</fullName>
    </submittedName>
</protein>
<organism evidence="1 2">
    <name type="scientific">Desulforhabdus amnigena</name>
    <dbReference type="NCBI Taxonomy" id="40218"/>
    <lineage>
        <taxon>Bacteria</taxon>
        <taxon>Pseudomonadati</taxon>
        <taxon>Thermodesulfobacteriota</taxon>
        <taxon>Syntrophobacteria</taxon>
        <taxon>Syntrophobacterales</taxon>
        <taxon>Syntrophobacteraceae</taxon>
        <taxon>Desulforhabdus</taxon>
    </lineage>
</organism>
<reference evidence="1" key="1">
    <citation type="submission" date="2022-12" db="EMBL/GenBank/DDBJ databases">
        <title>Reference genome sequencing for broad-spectrum identification of bacterial and archaeal isolates by mass spectrometry.</title>
        <authorList>
            <person name="Sekiguchi Y."/>
            <person name="Tourlousse D.M."/>
        </authorList>
    </citation>
    <scope>NUCLEOTIDE SEQUENCE</scope>
    <source>
        <strain evidence="1">ASRB1</strain>
    </source>
</reference>
<proteinExistence type="predicted"/>
<name>A0A9W6FW87_9BACT</name>
<dbReference type="EMBL" id="BSDR01000001">
    <property type="protein sequence ID" value="GLI36041.1"/>
    <property type="molecule type" value="Genomic_DNA"/>
</dbReference>
<evidence type="ECO:0000313" key="1">
    <source>
        <dbReference type="EMBL" id="GLI36041.1"/>
    </source>
</evidence>
<accession>A0A9W6FW87</accession>
<dbReference type="Proteomes" id="UP001144372">
    <property type="component" value="Unassembled WGS sequence"/>
</dbReference>
<comment type="caution">
    <text evidence="1">The sequence shown here is derived from an EMBL/GenBank/DDBJ whole genome shotgun (WGS) entry which is preliminary data.</text>
</comment>